<dbReference type="AlphaFoldDB" id="A0A5M6CAD9"/>
<dbReference type="Proteomes" id="UP000323632">
    <property type="component" value="Unassembled WGS sequence"/>
</dbReference>
<organism evidence="2 3">
    <name type="scientific">Taibaiella lutea</name>
    <dbReference type="NCBI Taxonomy" id="2608001"/>
    <lineage>
        <taxon>Bacteria</taxon>
        <taxon>Pseudomonadati</taxon>
        <taxon>Bacteroidota</taxon>
        <taxon>Chitinophagia</taxon>
        <taxon>Chitinophagales</taxon>
        <taxon>Chitinophagaceae</taxon>
        <taxon>Taibaiella</taxon>
    </lineage>
</organism>
<dbReference type="Pfam" id="PF13619">
    <property type="entry name" value="KTSC"/>
    <property type="match status" value="1"/>
</dbReference>
<dbReference type="InterPro" id="IPR025309">
    <property type="entry name" value="KTSC_dom"/>
</dbReference>
<dbReference type="EMBL" id="VWSH01000004">
    <property type="protein sequence ID" value="KAA5532136.1"/>
    <property type="molecule type" value="Genomic_DNA"/>
</dbReference>
<feature type="domain" description="KTSC" evidence="1">
    <location>
        <begin position="3"/>
        <end position="59"/>
    </location>
</feature>
<sequence length="65" mass="7640">MPSTVIEYISYDAATQVLKVHFLSGAVYAYNDVPENIYEAFKKYKSKGTFLNKYIKDKYDFERIN</sequence>
<gene>
    <name evidence="2" type="ORF">F0919_15150</name>
</gene>
<comment type="caution">
    <text evidence="2">The sequence shown here is derived from an EMBL/GenBank/DDBJ whole genome shotgun (WGS) entry which is preliminary data.</text>
</comment>
<protein>
    <submittedName>
        <fullName evidence="2">KTSC domain-containing protein</fullName>
    </submittedName>
</protein>
<dbReference type="RefSeq" id="WP_150033638.1">
    <property type="nucleotide sequence ID" value="NZ_VWSH01000004.1"/>
</dbReference>
<reference evidence="2 3" key="1">
    <citation type="submission" date="2019-09" db="EMBL/GenBank/DDBJ databases">
        <title>Genome sequence and assembly of Taibaiella sp.</title>
        <authorList>
            <person name="Chhetri G."/>
        </authorList>
    </citation>
    <scope>NUCLEOTIDE SEQUENCE [LARGE SCALE GENOMIC DNA]</scope>
    <source>
        <strain evidence="2 3">KVB11</strain>
    </source>
</reference>
<keyword evidence="3" id="KW-1185">Reference proteome</keyword>
<accession>A0A5M6CAD9</accession>
<name>A0A5M6CAD9_9BACT</name>
<evidence type="ECO:0000259" key="1">
    <source>
        <dbReference type="Pfam" id="PF13619"/>
    </source>
</evidence>
<evidence type="ECO:0000313" key="3">
    <source>
        <dbReference type="Proteomes" id="UP000323632"/>
    </source>
</evidence>
<evidence type="ECO:0000313" key="2">
    <source>
        <dbReference type="EMBL" id="KAA5532136.1"/>
    </source>
</evidence>
<proteinExistence type="predicted"/>